<sequence length="59" mass="6453">MQKLWISVIVTFLISLVLGLLYMQISSGILLLASLAFGLGNAIILITILYKSISRTLKS</sequence>
<keyword evidence="1" id="KW-0812">Transmembrane</keyword>
<keyword evidence="1" id="KW-1133">Transmembrane helix</keyword>
<keyword evidence="1" id="KW-0472">Membrane</keyword>
<reference evidence="2 3" key="1">
    <citation type="submission" date="2019-05" db="EMBL/GenBank/DDBJ databases">
        <title>Genome-based reclassification of Lactobacillus casei as Lactobacillus casei subsp. casei. subsp.nov., description of Lactobacillus casei subsp. zeae subsp. nov., and emended description of Lactobacillus casei.</title>
        <authorList>
            <person name="Huang C.-H."/>
        </authorList>
    </citation>
    <scope>NUCLEOTIDE SEQUENCE [LARGE SCALE GENOMIC DNA]</scope>
    <source>
        <strain evidence="2 3">CRBIP24.44</strain>
    </source>
</reference>
<comment type="caution">
    <text evidence="2">The sequence shown here is derived from an EMBL/GenBank/DDBJ whole genome shotgun (WGS) entry which is preliminary data.</text>
</comment>
<feature type="transmembrane region" description="Helical" evidence="1">
    <location>
        <begin position="5"/>
        <end position="23"/>
    </location>
</feature>
<evidence type="ECO:0000256" key="1">
    <source>
        <dbReference type="SAM" id="Phobius"/>
    </source>
</evidence>
<dbReference type="Proteomes" id="UP000309885">
    <property type="component" value="Unassembled WGS sequence"/>
</dbReference>
<evidence type="ECO:0000313" key="3">
    <source>
        <dbReference type="Proteomes" id="UP000309885"/>
    </source>
</evidence>
<feature type="transmembrane region" description="Helical" evidence="1">
    <location>
        <begin position="29"/>
        <end position="50"/>
    </location>
</feature>
<organism evidence="2 3">
    <name type="scientific">Lacticaseibacillus zeae</name>
    <name type="common">Lactobacillus zeae</name>
    <dbReference type="NCBI Taxonomy" id="57037"/>
    <lineage>
        <taxon>Bacteria</taxon>
        <taxon>Bacillati</taxon>
        <taxon>Bacillota</taxon>
        <taxon>Bacilli</taxon>
        <taxon>Lactobacillales</taxon>
        <taxon>Lactobacillaceae</taxon>
        <taxon>Lacticaseibacillus</taxon>
    </lineage>
</organism>
<dbReference type="EMBL" id="VBWO01000008">
    <property type="protein sequence ID" value="TLF38808.1"/>
    <property type="molecule type" value="Genomic_DNA"/>
</dbReference>
<accession>A0A5R8LNL4</accession>
<protein>
    <submittedName>
        <fullName evidence="2">Uncharacterized protein</fullName>
    </submittedName>
</protein>
<evidence type="ECO:0000313" key="2">
    <source>
        <dbReference type="EMBL" id="TLF38808.1"/>
    </source>
</evidence>
<dbReference type="AlphaFoldDB" id="A0A5R8LNL4"/>
<gene>
    <name evidence="2" type="ORF">FEI15_09070</name>
</gene>
<proteinExistence type="predicted"/>
<name>A0A5R8LNL4_LACZE</name>